<dbReference type="EMBL" id="SPKJ01000021">
    <property type="protein sequence ID" value="MYZ47802.1"/>
    <property type="molecule type" value="Genomic_DNA"/>
</dbReference>
<gene>
    <name evidence="2" type="ORF">E4O86_08760</name>
</gene>
<sequence length="90" mass="9222">MASLTRDEIVAVLGPVDDILIADILRMGANAEELAMARGWVDCDEALANEGRPPPTGRVARLAEMLAPPPDENEFGPGPAGGASPAAESG</sequence>
<dbReference type="RefSeq" id="WP_161140146.1">
    <property type="nucleotide sequence ID" value="NZ_SPKJ01000021.1"/>
</dbReference>
<keyword evidence="3" id="KW-1185">Reference proteome</keyword>
<comment type="caution">
    <text evidence="2">The sequence shown here is derived from an EMBL/GenBank/DDBJ whole genome shotgun (WGS) entry which is preliminary data.</text>
</comment>
<evidence type="ECO:0000256" key="1">
    <source>
        <dbReference type="SAM" id="MobiDB-lite"/>
    </source>
</evidence>
<dbReference type="OrthoDB" id="7870562at2"/>
<name>A0A964T5F4_9HYPH</name>
<dbReference type="AlphaFoldDB" id="A0A964T5F4"/>
<organism evidence="2 3">
    <name type="scientific">Propylenella binzhouense</name>
    <dbReference type="NCBI Taxonomy" id="2555902"/>
    <lineage>
        <taxon>Bacteria</taxon>
        <taxon>Pseudomonadati</taxon>
        <taxon>Pseudomonadota</taxon>
        <taxon>Alphaproteobacteria</taxon>
        <taxon>Hyphomicrobiales</taxon>
        <taxon>Propylenellaceae</taxon>
        <taxon>Propylenella</taxon>
    </lineage>
</organism>
<reference evidence="2" key="1">
    <citation type="submission" date="2019-03" db="EMBL/GenBank/DDBJ databases">
        <title>Afifella sp. nov., isolated from activated sludge.</title>
        <authorList>
            <person name="Li Q."/>
            <person name="Liu Y."/>
        </authorList>
    </citation>
    <scope>NUCLEOTIDE SEQUENCE</scope>
    <source>
        <strain evidence="2">L72</strain>
    </source>
</reference>
<feature type="region of interest" description="Disordered" evidence="1">
    <location>
        <begin position="67"/>
        <end position="90"/>
    </location>
</feature>
<evidence type="ECO:0000313" key="2">
    <source>
        <dbReference type="EMBL" id="MYZ47802.1"/>
    </source>
</evidence>
<protein>
    <submittedName>
        <fullName evidence="2">Uncharacterized protein</fullName>
    </submittedName>
</protein>
<evidence type="ECO:0000313" key="3">
    <source>
        <dbReference type="Proteomes" id="UP000773614"/>
    </source>
</evidence>
<proteinExistence type="predicted"/>
<dbReference type="Proteomes" id="UP000773614">
    <property type="component" value="Unassembled WGS sequence"/>
</dbReference>
<accession>A0A964T5F4</accession>